<evidence type="ECO:0000256" key="1">
    <source>
        <dbReference type="SAM" id="Phobius"/>
    </source>
</evidence>
<dbReference type="EMBL" id="MFKU01000007">
    <property type="protein sequence ID" value="OGG48844.1"/>
    <property type="molecule type" value="Genomic_DNA"/>
</dbReference>
<feature type="domain" description="DUF8173" evidence="3">
    <location>
        <begin position="230"/>
        <end position="375"/>
    </location>
</feature>
<feature type="transmembrane region" description="Helical" evidence="1">
    <location>
        <begin position="338"/>
        <end position="356"/>
    </location>
</feature>
<evidence type="ECO:0000256" key="2">
    <source>
        <dbReference type="SAM" id="SignalP"/>
    </source>
</evidence>
<feature type="chain" id="PRO_5009523400" description="DUF8173 domain-containing protein" evidence="2">
    <location>
        <begin position="21"/>
        <end position="394"/>
    </location>
</feature>
<evidence type="ECO:0000313" key="4">
    <source>
        <dbReference type="EMBL" id="OGG48844.1"/>
    </source>
</evidence>
<evidence type="ECO:0000259" key="3">
    <source>
        <dbReference type="Pfam" id="PF26514"/>
    </source>
</evidence>
<gene>
    <name evidence="4" type="ORF">A2678_00485</name>
</gene>
<keyword evidence="1" id="KW-0812">Transmembrane</keyword>
<feature type="transmembrane region" description="Helical" evidence="1">
    <location>
        <begin position="271"/>
        <end position="297"/>
    </location>
</feature>
<dbReference type="Pfam" id="PF26514">
    <property type="entry name" value="DUF8173"/>
    <property type="match status" value="1"/>
</dbReference>
<dbReference type="Proteomes" id="UP000178815">
    <property type="component" value="Unassembled WGS sequence"/>
</dbReference>
<protein>
    <recommendedName>
        <fullName evidence="3">DUF8173 domain-containing protein</fullName>
    </recommendedName>
</protein>
<evidence type="ECO:0000313" key="5">
    <source>
        <dbReference type="Proteomes" id="UP000178815"/>
    </source>
</evidence>
<proteinExistence type="predicted"/>
<dbReference type="STRING" id="1798481.A2678_00485"/>
<feature type="transmembrane region" description="Helical" evidence="1">
    <location>
        <begin position="224"/>
        <end position="251"/>
    </location>
</feature>
<sequence length="394" mass="40410">MERILFSILISLLMPASVFAANPTATQEAPASFSAAHSLLASSSAPGNAYTAGVSVVVTAPTAGDLSAVGGSIVAAGPVAGDGLLLGGSIRVRAPIAGDLRVIGAKITIVEPVAGDLVAVGYSVNDDGRADGSVFITAVNASVSNGARGPVTVYSNDVFLSGEFSGDVSIVAGGSIELAEGTVIRGKLSYEAPETAQIPSSAMIAGGTEYINASYLPDAGTSRILAFASVGVFLLIRILGALILAGLLAGLFPDLARAVTERVYTGRVRSIFLTALLGFATLVAMPILFVLLALTFVGVGVALLLFVAYALLVALAFVYAGILLGTMFVRRFVKRDEILWHDGVLGMLALSLIALVPVIGWLVVLFLSAFTAGALLLLFFHFAFPQEEPAALLP</sequence>
<accession>A0A1F6CHV4</accession>
<comment type="caution">
    <text evidence="4">The sequence shown here is derived from an EMBL/GenBank/DDBJ whole genome shotgun (WGS) entry which is preliminary data.</text>
</comment>
<organism evidence="4 5">
    <name type="scientific">Candidatus Kaiserbacteria bacterium RIFCSPHIGHO2_01_FULL_53_31</name>
    <dbReference type="NCBI Taxonomy" id="1798481"/>
    <lineage>
        <taxon>Bacteria</taxon>
        <taxon>Candidatus Kaiseribacteriota</taxon>
    </lineage>
</organism>
<keyword evidence="1" id="KW-1133">Transmembrane helix</keyword>
<reference evidence="4 5" key="1">
    <citation type="journal article" date="2016" name="Nat. Commun.">
        <title>Thousands of microbial genomes shed light on interconnected biogeochemical processes in an aquifer system.</title>
        <authorList>
            <person name="Anantharaman K."/>
            <person name="Brown C.T."/>
            <person name="Hug L.A."/>
            <person name="Sharon I."/>
            <person name="Castelle C.J."/>
            <person name="Probst A.J."/>
            <person name="Thomas B.C."/>
            <person name="Singh A."/>
            <person name="Wilkins M.J."/>
            <person name="Karaoz U."/>
            <person name="Brodie E.L."/>
            <person name="Williams K.H."/>
            <person name="Hubbard S.S."/>
            <person name="Banfield J.F."/>
        </authorList>
    </citation>
    <scope>NUCLEOTIDE SEQUENCE [LARGE SCALE GENOMIC DNA]</scope>
</reference>
<name>A0A1F6CHV4_9BACT</name>
<feature type="signal peptide" evidence="2">
    <location>
        <begin position="1"/>
        <end position="20"/>
    </location>
</feature>
<dbReference type="InterPro" id="IPR058486">
    <property type="entry name" value="DUF8173"/>
</dbReference>
<keyword evidence="1" id="KW-0472">Membrane</keyword>
<dbReference type="AlphaFoldDB" id="A0A1F6CHV4"/>
<feature type="transmembrane region" description="Helical" evidence="1">
    <location>
        <begin position="303"/>
        <end position="326"/>
    </location>
</feature>
<keyword evidence="2" id="KW-0732">Signal</keyword>
<feature type="transmembrane region" description="Helical" evidence="1">
    <location>
        <begin position="362"/>
        <end position="384"/>
    </location>
</feature>